<sequence length="119" mass="13212">MTDGDLPAAEPGPPTPGGPEFDPVLVAELIQRYNDGETMEKLAAQYPLSYRKVRDVLIRAGVTIRPQKVLLPPTPPGLVNAYHDGRTIQQLATTHGMSYNQTRRILLAEGVQLRRRGRR</sequence>
<dbReference type="Proteomes" id="UP000198582">
    <property type="component" value="Unassembled WGS sequence"/>
</dbReference>
<evidence type="ECO:0000313" key="3">
    <source>
        <dbReference type="EMBL" id="SEP39618.1"/>
    </source>
</evidence>
<dbReference type="Pfam" id="PF19575">
    <property type="entry name" value="HTH_58"/>
    <property type="match status" value="2"/>
</dbReference>
<accession>A0A1H8XK32</accession>
<feature type="domain" description="Helix-turn-helix" evidence="2">
    <location>
        <begin position="25"/>
        <end position="66"/>
    </location>
</feature>
<dbReference type="AlphaFoldDB" id="A0A1H8XK32"/>
<evidence type="ECO:0000259" key="2">
    <source>
        <dbReference type="Pfam" id="PF19575"/>
    </source>
</evidence>
<protein>
    <recommendedName>
        <fullName evidence="2">Helix-turn-helix domain-containing protein</fullName>
    </recommendedName>
</protein>
<dbReference type="EMBL" id="FOEF01000007">
    <property type="protein sequence ID" value="SEP39618.1"/>
    <property type="molecule type" value="Genomic_DNA"/>
</dbReference>
<reference evidence="3 4" key="1">
    <citation type="submission" date="2016-10" db="EMBL/GenBank/DDBJ databases">
        <authorList>
            <person name="de Groot N.N."/>
        </authorList>
    </citation>
    <scope>NUCLEOTIDE SEQUENCE [LARGE SCALE GENOMIC DNA]</scope>
    <source>
        <strain evidence="3 4">DSM 44993</strain>
    </source>
</reference>
<proteinExistence type="predicted"/>
<keyword evidence="4" id="KW-1185">Reference proteome</keyword>
<dbReference type="Gene3D" id="1.10.10.60">
    <property type="entry name" value="Homeodomain-like"/>
    <property type="match status" value="1"/>
</dbReference>
<dbReference type="InterPro" id="IPR045745">
    <property type="entry name" value="HTH_58_Actinobacteria-type"/>
</dbReference>
<evidence type="ECO:0000313" key="4">
    <source>
        <dbReference type="Proteomes" id="UP000198582"/>
    </source>
</evidence>
<organism evidence="3 4">
    <name type="scientific">Amycolatopsis saalfeldensis</name>
    <dbReference type="NCBI Taxonomy" id="394193"/>
    <lineage>
        <taxon>Bacteria</taxon>
        <taxon>Bacillati</taxon>
        <taxon>Actinomycetota</taxon>
        <taxon>Actinomycetes</taxon>
        <taxon>Pseudonocardiales</taxon>
        <taxon>Pseudonocardiaceae</taxon>
        <taxon>Amycolatopsis</taxon>
    </lineage>
</organism>
<feature type="domain" description="Helix-turn-helix" evidence="2">
    <location>
        <begin position="78"/>
        <end position="118"/>
    </location>
</feature>
<name>A0A1H8XK32_9PSEU</name>
<gene>
    <name evidence="3" type="ORF">SAMN04489732_107312</name>
</gene>
<evidence type="ECO:0000256" key="1">
    <source>
        <dbReference type="SAM" id="MobiDB-lite"/>
    </source>
</evidence>
<feature type="region of interest" description="Disordered" evidence="1">
    <location>
        <begin position="1"/>
        <end position="22"/>
    </location>
</feature>